<accession>A0ACB9LHX8</accession>
<proteinExistence type="predicted"/>
<name>A0ACB9LHX8_BAUVA</name>
<dbReference type="EMBL" id="CM039437">
    <property type="protein sequence ID" value="KAI4308639.1"/>
    <property type="molecule type" value="Genomic_DNA"/>
</dbReference>
<dbReference type="Proteomes" id="UP000828941">
    <property type="component" value="Chromosome 12"/>
</dbReference>
<evidence type="ECO:0000313" key="1">
    <source>
        <dbReference type="EMBL" id="KAI4308639.1"/>
    </source>
</evidence>
<evidence type="ECO:0000313" key="2">
    <source>
        <dbReference type="Proteomes" id="UP000828941"/>
    </source>
</evidence>
<reference evidence="1 2" key="1">
    <citation type="journal article" date="2022" name="DNA Res.">
        <title>Chromosomal-level genome assembly of the orchid tree Bauhinia variegata (Leguminosae; Cercidoideae) supports the allotetraploid origin hypothesis of Bauhinia.</title>
        <authorList>
            <person name="Zhong Y."/>
            <person name="Chen Y."/>
            <person name="Zheng D."/>
            <person name="Pang J."/>
            <person name="Liu Y."/>
            <person name="Luo S."/>
            <person name="Meng S."/>
            <person name="Qian L."/>
            <person name="Wei D."/>
            <person name="Dai S."/>
            <person name="Zhou R."/>
        </authorList>
    </citation>
    <scope>NUCLEOTIDE SEQUENCE [LARGE SCALE GENOMIC DNA]</scope>
    <source>
        <strain evidence="1">BV-YZ2020</strain>
    </source>
</reference>
<sequence length="148" mass="16789">MTFDIAYTVSRLSRHTHHPSNDHWRLHFYTFPTVLEGFCDANWVLDNDEVSCTSGYVFTLGGGVISWKSTKQTCIAKSIIESEFTALELAGQEAKWLRCLIVDIALWGRPTLPISLHYDSKAAIGVANSSAYNGKRRHMRMRHRLSDS</sequence>
<organism evidence="1 2">
    <name type="scientific">Bauhinia variegata</name>
    <name type="common">Purple orchid tree</name>
    <name type="synonym">Phanera variegata</name>
    <dbReference type="NCBI Taxonomy" id="167791"/>
    <lineage>
        <taxon>Eukaryota</taxon>
        <taxon>Viridiplantae</taxon>
        <taxon>Streptophyta</taxon>
        <taxon>Embryophyta</taxon>
        <taxon>Tracheophyta</taxon>
        <taxon>Spermatophyta</taxon>
        <taxon>Magnoliopsida</taxon>
        <taxon>eudicotyledons</taxon>
        <taxon>Gunneridae</taxon>
        <taxon>Pentapetalae</taxon>
        <taxon>rosids</taxon>
        <taxon>fabids</taxon>
        <taxon>Fabales</taxon>
        <taxon>Fabaceae</taxon>
        <taxon>Cercidoideae</taxon>
        <taxon>Cercideae</taxon>
        <taxon>Bauhiniinae</taxon>
        <taxon>Bauhinia</taxon>
    </lineage>
</organism>
<keyword evidence="2" id="KW-1185">Reference proteome</keyword>
<comment type="caution">
    <text evidence="1">The sequence shown here is derived from an EMBL/GenBank/DDBJ whole genome shotgun (WGS) entry which is preliminary data.</text>
</comment>
<gene>
    <name evidence="1" type="ORF">L6164_031695</name>
</gene>
<protein>
    <submittedName>
        <fullName evidence="1">Uncharacterized protein</fullName>
    </submittedName>
</protein>